<feature type="region of interest" description="Disordered" evidence="1">
    <location>
        <begin position="167"/>
        <end position="195"/>
    </location>
</feature>
<evidence type="ECO:0000313" key="3">
    <source>
        <dbReference type="Proteomes" id="UP000288805"/>
    </source>
</evidence>
<dbReference type="Proteomes" id="UP000288805">
    <property type="component" value="Unassembled WGS sequence"/>
</dbReference>
<evidence type="ECO:0000256" key="1">
    <source>
        <dbReference type="SAM" id="MobiDB-lite"/>
    </source>
</evidence>
<organism evidence="2 3">
    <name type="scientific">Vitis vinifera</name>
    <name type="common">Grape</name>
    <dbReference type="NCBI Taxonomy" id="29760"/>
    <lineage>
        <taxon>Eukaryota</taxon>
        <taxon>Viridiplantae</taxon>
        <taxon>Streptophyta</taxon>
        <taxon>Embryophyta</taxon>
        <taxon>Tracheophyta</taxon>
        <taxon>Spermatophyta</taxon>
        <taxon>Magnoliopsida</taxon>
        <taxon>eudicotyledons</taxon>
        <taxon>Gunneridae</taxon>
        <taxon>Pentapetalae</taxon>
        <taxon>rosids</taxon>
        <taxon>Vitales</taxon>
        <taxon>Vitaceae</taxon>
        <taxon>Viteae</taxon>
        <taxon>Vitis</taxon>
    </lineage>
</organism>
<protein>
    <submittedName>
        <fullName evidence="2">Uncharacterized protein</fullName>
    </submittedName>
</protein>
<reference evidence="2 3" key="1">
    <citation type="journal article" date="2018" name="PLoS Genet.">
        <title>Population sequencing reveals clonal diversity and ancestral inbreeding in the grapevine cultivar Chardonnay.</title>
        <authorList>
            <person name="Roach M.J."/>
            <person name="Johnson D.L."/>
            <person name="Bohlmann J."/>
            <person name="van Vuuren H.J."/>
            <person name="Jones S.J."/>
            <person name="Pretorius I.S."/>
            <person name="Schmidt S.A."/>
            <person name="Borneman A.R."/>
        </authorList>
    </citation>
    <scope>NUCLEOTIDE SEQUENCE [LARGE SCALE GENOMIC DNA]</scope>
    <source>
        <strain evidence="3">cv. Chardonnay</strain>
        <tissue evidence="2">Leaf</tissue>
    </source>
</reference>
<feature type="region of interest" description="Disordered" evidence="1">
    <location>
        <begin position="23"/>
        <end position="92"/>
    </location>
</feature>
<dbReference type="PANTHER" id="PTHR38221:SF1">
    <property type="entry name" value="OVULE PROTEIN"/>
    <property type="match status" value="1"/>
</dbReference>
<dbReference type="EMBL" id="QGNW01001192">
    <property type="protein sequence ID" value="RVW50813.1"/>
    <property type="molecule type" value="Genomic_DNA"/>
</dbReference>
<dbReference type="AlphaFoldDB" id="A0A438ESV4"/>
<comment type="caution">
    <text evidence="2">The sequence shown here is derived from an EMBL/GenBank/DDBJ whole genome shotgun (WGS) entry which is preliminary data.</text>
</comment>
<name>A0A438ESV4_VITVI</name>
<proteinExistence type="predicted"/>
<accession>A0A438ESV4</accession>
<dbReference type="OrthoDB" id="1557914at2759"/>
<dbReference type="PANTHER" id="PTHR38221">
    <property type="entry name" value="BNAA04G14260D PROTEIN"/>
    <property type="match status" value="1"/>
</dbReference>
<sequence>MGDPFQSLLEPCHISSSQEDLLRNCPFTRQSHDGSGEDSPDSGGVPVESSGIIMLSLPESTYEETTPQDEFQTPPEEVQPASSAEQRAPAFDRQHEVWVDDDKEGSVAADVSCTDGAATVELGKDSDLGFSGPTSAVKVVAVSNVDGVGASEVSESGVEKCRVLLRGSQEASGEPPSKKPNIYEENSGTRSPKESVEIVSVRNIKSPLKSPLKSPGNLNINSVSPGNCNTISPQNNQGNEIMLIEDTLVKKKPCFPESEFEDTGGVSGLGEDPMKTDSDVDVTKREGVENGKSNGDVSEGDILQSIVGRDTIRKNIEDLEKFKYIIRSVRNGPPLPPLLSEVPQARRELPLSICGPVEDAARDSVTGNRQQVTVVDVLKILCGECDWNPEETEETDILEIAKRRGMTFPRPRWWPPSDSEDV</sequence>
<gene>
    <name evidence="2" type="ORF">CK203_076853</name>
</gene>
<feature type="region of interest" description="Disordered" evidence="1">
    <location>
        <begin position="259"/>
        <end position="279"/>
    </location>
</feature>
<evidence type="ECO:0000313" key="2">
    <source>
        <dbReference type="EMBL" id="RVW50813.1"/>
    </source>
</evidence>